<organism evidence="1 2">
    <name type="scientific">Peribacillus faecalis</name>
    <dbReference type="NCBI Taxonomy" id="2772559"/>
    <lineage>
        <taxon>Bacteria</taxon>
        <taxon>Bacillati</taxon>
        <taxon>Bacillota</taxon>
        <taxon>Bacilli</taxon>
        <taxon>Bacillales</taxon>
        <taxon>Bacillaceae</taxon>
        <taxon>Peribacillus</taxon>
    </lineage>
</organism>
<dbReference type="SUPFAM" id="SSF51182">
    <property type="entry name" value="RmlC-like cupins"/>
    <property type="match status" value="1"/>
</dbReference>
<dbReference type="PANTHER" id="PTHR43346">
    <property type="entry name" value="LIGAND BINDING DOMAIN PROTEIN, PUTATIVE (AFU_ORTHOLOGUE AFUA_6G14370)-RELATED"/>
    <property type="match status" value="1"/>
</dbReference>
<dbReference type="AlphaFoldDB" id="A0A927CUE7"/>
<gene>
    <name evidence="1" type="ORF">IEO70_02625</name>
</gene>
<dbReference type="PANTHER" id="PTHR43346:SF1">
    <property type="entry name" value="QUERCETIN 2,3-DIOXYGENASE-RELATED"/>
    <property type="match status" value="1"/>
</dbReference>
<sequence length="178" mass="20100">MYYVPNSYSYHPHNTVPIYRQSVYSTQNYSFFQPMNRQVPVALTDYGGQPFVVNIHQATLRNDTYRTALWTGSQFQITLMSLNKGEDIGLQMFPDIDVFLHVSQGKGLVQMGKDQNHIDFVRKIDPQTAIIVPAGMWNNIVNVGDGPLKLYSIYAPPNHPIGTIYATKEQAYTADGHG</sequence>
<name>A0A927CUE7_9BACI</name>
<keyword evidence="2" id="KW-1185">Reference proteome</keyword>
<dbReference type="CDD" id="cd02223">
    <property type="entry name" value="cupin_Bh2720-like"/>
    <property type="match status" value="1"/>
</dbReference>
<comment type="caution">
    <text evidence="1">The sequence shown here is derived from an EMBL/GenBank/DDBJ whole genome shotgun (WGS) entry which is preliminary data.</text>
</comment>
<dbReference type="Proteomes" id="UP000602076">
    <property type="component" value="Unassembled WGS sequence"/>
</dbReference>
<dbReference type="InterPro" id="IPR014710">
    <property type="entry name" value="RmlC-like_jellyroll"/>
</dbReference>
<dbReference type="RefSeq" id="WP_190996786.1">
    <property type="nucleotide sequence ID" value="NZ_JACXSI010000004.1"/>
</dbReference>
<dbReference type="InterPro" id="IPR052538">
    <property type="entry name" value="Flavonoid_dioxygenase-like"/>
</dbReference>
<reference evidence="1" key="1">
    <citation type="submission" date="2020-09" db="EMBL/GenBank/DDBJ databases">
        <title>Bacillus faecalis sp. nov., a moderately halophilic bacterium isolated from cow faeces.</title>
        <authorList>
            <person name="Jiang L."/>
            <person name="Lee J."/>
        </authorList>
    </citation>
    <scope>NUCLEOTIDE SEQUENCE</scope>
    <source>
        <strain evidence="1">AGMB 02131</strain>
    </source>
</reference>
<dbReference type="Gene3D" id="2.60.120.10">
    <property type="entry name" value="Jelly Rolls"/>
    <property type="match status" value="1"/>
</dbReference>
<evidence type="ECO:0000313" key="1">
    <source>
        <dbReference type="EMBL" id="MBD3107246.1"/>
    </source>
</evidence>
<dbReference type="EMBL" id="JACXSI010000004">
    <property type="protein sequence ID" value="MBD3107246.1"/>
    <property type="molecule type" value="Genomic_DNA"/>
</dbReference>
<proteinExistence type="predicted"/>
<dbReference type="InterPro" id="IPR011051">
    <property type="entry name" value="RmlC_Cupin_sf"/>
</dbReference>
<evidence type="ECO:0000313" key="2">
    <source>
        <dbReference type="Proteomes" id="UP000602076"/>
    </source>
</evidence>
<protein>
    <submittedName>
        <fullName evidence="1">Cupin domain-containing protein</fullName>
    </submittedName>
</protein>
<accession>A0A927CUE7</accession>